<evidence type="ECO:0000313" key="2">
    <source>
        <dbReference type="Proteomes" id="UP000476030"/>
    </source>
</evidence>
<proteinExistence type="predicted"/>
<protein>
    <submittedName>
        <fullName evidence="1">R body protein</fullName>
    </submittedName>
</protein>
<sequence>MADNTWMNSQITDAVTQTNVKVLGDAPAESMGMLYQMMAQSTGMSMQNMVANQQHKNSIDSAVVTGAVTMLYTLDVAAESKATQEILSGNPVAETMASLKGALSSFKNNNPNAPRFNT</sequence>
<reference evidence="1 2" key="1">
    <citation type="submission" date="2019-12" db="EMBL/GenBank/DDBJ databases">
        <title>Snethiella sp. nov. sp. isolated from sea sand.</title>
        <authorList>
            <person name="Kim J."/>
            <person name="Jeong S.E."/>
            <person name="Jung H.S."/>
            <person name="Jeon C.O."/>
        </authorList>
    </citation>
    <scope>NUCLEOTIDE SEQUENCE [LARGE SCALE GENOMIC DNA]</scope>
    <source>
        <strain evidence="1 2">DP05</strain>
    </source>
</reference>
<dbReference type="EMBL" id="WTUW01000009">
    <property type="protein sequence ID" value="MZR31784.1"/>
    <property type="molecule type" value="Genomic_DNA"/>
</dbReference>
<accession>A0A6L8WAU0</accession>
<dbReference type="Proteomes" id="UP000476030">
    <property type="component" value="Unassembled WGS sequence"/>
</dbReference>
<dbReference type="AlphaFoldDB" id="A0A6L8WAU0"/>
<comment type="caution">
    <text evidence="1">The sequence shown here is derived from an EMBL/GenBank/DDBJ whole genome shotgun (WGS) entry which is preliminary data.</text>
</comment>
<name>A0A6L8WAU0_9PROT</name>
<evidence type="ECO:0000313" key="1">
    <source>
        <dbReference type="EMBL" id="MZR31784.1"/>
    </source>
</evidence>
<organism evidence="1 2">
    <name type="scientific">Sneathiella litorea</name>
    <dbReference type="NCBI Taxonomy" id="2606216"/>
    <lineage>
        <taxon>Bacteria</taxon>
        <taxon>Pseudomonadati</taxon>
        <taxon>Pseudomonadota</taxon>
        <taxon>Alphaproteobacteria</taxon>
        <taxon>Sneathiellales</taxon>
        <taxon>Sneathiellaceae</taxon>
        <taxon>Sneathiella</taxon>
    </lineage>
</organism>
<gene>
    <name evidence="1" type="ORF">GQE98_14200</name>
</gene>
<dbReference type="InterPro" id="IPR021070">
    <property type="entry name" value="Killing_trait_RebB"/>
</dbReference>
<dbReference type="Pfam" id="PF11747">
    <property type="entry name" value="RebB"/>
    <property type="match status" value="1"/>
</dbReference>
<keyword evidence="2" id="KW-1185">Reference proteome</keyword>
<dbReference type="RefSeq" id="WP_161316378.1">
    <property type="nucleotide sequence ID" value="NZ_WTUW01000009.1"/>
</dbReference>